<evidence type="ECO:0000313" key="3">
    <source>
        <dbReference type="Proteomes" id="UP000593564"/>
    </source>
</evidence>
<sequence length="96" mass="10695">MRVVVEILTGRLFYVQVGDNATVADLKREIGAQEKLPHDRLILICGTNLKHLMNQNELSLLDYGVHDGSLLYLFFAPLDDGSSNHLLLTSLDSILC</sequence>
<dbReference type="Proteomes" id="UP000593564">
    <property type="component" value="Unassembled WGS sequence"/>
</dbReference>
<dbReference type="GO" id="GO:0043161">
    <property type="term" value="P:proteasome-mediated ubiquitin-dependent protein catabolic process"/>
    <property type="evidence" value="ECO:0007669"/>
    <property type="project" value="TreeGrafter"/>
</dbReference>
<dbReference type="Pfam" id="PF00240">
    <property type="entry name" value="ubiquitin"/>
    <property type="match status" value="1"/>
</dbReference>
<dbReference type="GO" id="GO:0070628">
    <property type="term" value="F:proteasome binding"/>
    <property type="evidence" value="ECO:0007669"/>
    <property type="project" value="TreeGrafter"/>
</dbReference>
<evidence type="ECO:0000313" key="2">
    <source>
        <dbReference type="EMBL" id="KAF5950236.1"/>
    </source>
</evidence>
<dbReference type="PANTHER" id="PTHR10621">
    <property type="entry name" value="UV EXCISION REPAIR PROTEIN RAD23"/>
    <property type="match status" value="1"/>
</dbReference>
<dbReference type="GO" id="GO:0005654">
    <property type="term" value="C:nucleoplasm"/>
    <property type="evidence" value="ECO:0007669"/>
    <property type="project" value="TreeGrafter"/>
</dbReference>
<organism evidence="2 3">
    <name type="scientific">Camellia sinensis</name>
    <name type="common">Tea plant</name>
    <name type="synonym">Thea sinensis</name>
    <dbReference type="NCBI Taxonomy" id="4442"/>
    <lineage>
        <taxon>Eukaryota</taxon>
        <taxon>Viridiplantae</taxon>
        <taxon>Streptophyta</taxon>
        <taxon>Embryophyta</taxon>
        <taxon>Tracheophyta</taxon>
        <taxon>Spermatophyta</taxon>
        <taxon>Magnoliopsida</taxon>
        <taxon>eudicotyledons</taxon>
        <taxon>Gunneridae</taxon>
        <taxon>Pentapetalae</taxon>
        <taxon>asterids</taxon>
        <taxon>Ericales</taxon>
        <taxon>Theaceae</taxon>
        <taxon>Camellia</taxon>
    </lineage>
</organism>
<reference evidence="2 3" key="2">
    <citation type="submission" date="2020-07" db="EMBL/GenBank/DDBJ databases">
        <title>Genome assembly of wild tea tree DASZ reveals pedigree and selection history of tea varieties.</title>
        <authorList>
            <person name="Zhang W."/>
        </authorList>
    </citation>
    <scope>NUCLEOTIDE SEQUENCE [LARGE SCALE GENOMIC DNA]</scope>
    <source>
        <strain evidence="3">cv. G240</strain>
        <tissue evidence="2">Leaf</tissue>
    </source>
</reference>
<keyword evidence="3" id="KW-1185">Reference proteome</keyword>
<gene>
    <name evidence="2" type="ORF">HYC85_012229</name>
</gene>
<dbReference type="GO" id="GO:0031593">
    <property type="term" value="F:polyubiquitin modification-dependent protein binding"/>
    <property type="evidence" value="ECO:0007669"/>
    <property type="project" value="TreeGrafter"/>
</dbReference>
<dbReference type="Gene3D" id="3.10.20.90">
    <property type="entry name" value="Phosphatidylinositol 3-kinase Catalytic Subunit, Chain A, domain 1"/>
    <property type="match status" value="1"/>
</dbReference>
<name>A0A7J7HEL2_CAMSI</name>
<dbReference type="CDD" id="cd17039">
    <property type="entry name" value="Ubl_ubiquitin_like"/>
    <property type="match status" value="1"/>
</dbReference>
<dbReference type="InterPro" id="IPR000626">
    <property type="entry name" value="Ubiquitin-like_dom"/>
</dbReference>
<reference evidence="3" key="1">
    <citation type="journal article" date="2020" name="Nat. Commun.">
        <title>Genome assembly of wild tea tree DASZ reveals pedigree and selection history of tea varieties.</title>
        <authorList>
            <person name="Zhang W."/>
            <person name="Zhang Y."/>
            <person name="Qiu H."/>
            <person name="Guo Y."/>
            <person name="Wan H."/>
            <person name="Zhang X."/>
            <person name="Scossa F."/>
            <person name="Alseekh S."/>
            <person name="Zhang Q."/>
            <person name="Wang P."/>
            <person name="Xu L."/>
            <person name="Schmidt M.H."/>
            <person name="Jia X."/>
            <person name="Li D."/>
            <person name="Zhu A."/>
            <person name="Guo F."/>
            <person name="Chen W."/>
            <person name="Ni D."/>
            <person name="Usadel B."/>
            <person name="Fernie A.R."/>
            <person name="Wen W."/>
        </authorList>
    </citation>
    <scope>NUCLEOTIDE SEQUENCE [LARGE SCALE GENOMIC DNA]</scope>
    <source>
        <strain evidence="3">cv. G240</strain>
    </source>
</reference>
<dbReference type="GO" id="GO:0005829">
    <property type="term" value="C:cytosol"/>
    <property type="evidence" value="ECO:0007669"/>
    <property type="project" value="TreeGrafter"/>
</dbReference>
<dbReference type="PANTHER" id="PTHR10621:SF61">
    <property type="entry name" value="UBIQUITIN FAMILY PROTEIN"/>
    <property type="match status" value="1"/>
</dbReference>
<comment type="caution">
    <text evidence="2">The sequence shown here is derived from an EMBL/GenBank/DDBJ whole genome shotgun (WGS) entry which is preliminary data.</text>
</comment>
<proteinExistence type="predicted"/>
<accession>A0A7J7HEL2</accession>
<dbReference type="PROSITE" id="PS50053">
    <property type="entry name" value="UBIQUITIN_2"/>
    <property type="match status" value="1"/>
</dbReference>
<dbReference type="EMBL" id="JACBKZ010000005">
    <property type="protein sequence ID" value="KAF5950236.1"/>
    <property type="molecule type" value="Genomic_DNA"/>
</dbReference>
<feature type="domain" description="Ubiquitin-like" evidence="1">
    <location>
        <begin position="1"/>
        <end position="73"/>
    </location>
</feature>
<dbReference type="SUPFAM" id="SSF54236">
    <property type="entry name" value="Ubiquitin-like"/>
    <property type="match status" value="1"/>
</dbReference>
<evidence type="ECO:0000259" key="1">
    <source>
        <dbReference type="PROSITE" id="PS50053"/>
    </source>
</evidence>
<protein>
    <recommendedName>
        <fullName evidence="1">Ubiquitin-like domain-containing protein</fullName>
    </recommendedName>
</protein>
<dbReference type="InterPro" id="IPR029071">
    <property type="entry name" value="Ubiquitin-like_domsf"/>
</dbReference>
<dbReference type="GO" id="GO:0043130">
    <property type="term" value="F:ubiquitin binding"/>
    <property type="evidence" value="ECO:0007669"/>
    <property type="project" value="TreeGrafter"/>
</dbReference>
<dbReference type="AlphaFoldDB" id="A0A7J7HEL2"/>